<dbReference type="NCBIfam" id="TIGR00634">
    <property type="entry name" value="recN"/>
    <property type="match status" value="1"/>
</dbReference>
<feature type="coiled-coil region" evidence="10">
    <location>
        <begin position="502"/>
        <end position="529"/>
    </location>
</feature>
<dbReference type="InterPro" id="IPR004604">
    <property type="entry name" value="DNA_recomb/repair_RecN"/>
</dbReference>
<evidence type="ECO:0000256" key="6">
    <source>
        <dbReference type="ARBA" id="ARBA00022840"/>
    </source>
</evidence>
<keyword evidence="7 9" id="KW-0234">DNA repair</keyword>
<evidence type="ECO:0000256" key="1">
    <source>
        <dbReference type="ARBA" id="ARBA00003618"/>
    </source>
</evidence>
<keyword evidence="4" id="KW-0547">Nucleotide-binding</keyword>
<dbReference type="RefSeq" id="WP_290362574.1">
    <property type="nucleotide sequence ID" value="NZ_JAUFQU010000001.1"/>
</dbReference>
<dbReference type="InterPro" id="IPR027417">
    <property type="entry name" value="P-loop_NTPase"/>
</dbReference>
<dbReference type="PIRSF" id="PIRSF003128">
    <property type="entry name" value="RecN"/>
    <property type="match status" value="1"/>
</dbReference>
<keyword evidence="13" id="KW-1185">Reference proteome</keyword>
<dbReference type="SUPFAM" id="SSF52540">
    <property type="entry name" value="P-loop containing nucleoside triphosphate hydrolases"/>
    <property type="match status" value="1"/>
</dbReference>
<accession>A0ABT8CPT3</accession>
<dbReference type="PANTHER" id="PTHR11059:SF0">
    <property type="entry name" value="DNA REPAIR PROTEIN RECN"/>
    <property type="match status" value="1"/>
</dbReference>
<feature type="domain" description="RecF/RecN/SMC N-terminal" evidence="11">
    <location>
        <begin position="6"/>
        <end position="508"/>
    </location>
</feature>
<feature type="coiled-coil region" evidence="10">
    <location>
        <begin position="261"/>
        <end position="288"/>
    </location>
</feature>
<evidence type="ECO:0000313" key="13">
    <source>
        <dbReference type="Proteomes" id="UP001242368"/>
    </source>
</evidence>
<evidence type="ECO:0000256" key="3">
    <source>
        <dbReference type="ARBA" id="ARBA00021315"/>
    </source>
</evidence>
<comment type="function">
    <text evidence="1 9">May be involved in recombinational repair of damaged DNA.</text>
</comment>
<dbReference type="Pfam" id="PF02463">
    <property type="entry name" value="SMC_N"/>
    <property type="match status" value="1"/>
</dbReference>
<reference evidence="13" key="1">
    <citation type="journal article" date="2019" name="Int. J. Syst. Evol. Microbiol.">
        <title>The Global Catalogue of Microorganisms (GCM) 10K type strain sequencing project: providing services to taxonomists for standard genome sequencing and annotation.</title>
        <authorList>
            <consortium name="The Broad Institute Genomics Platform"/>
            <consortium name="The Broad Institute Genome Sequencing Center for Infectious Disease"/>
            <person name="Wu L."/>
            <person name="Ma J."/>
        </authorList>
    </citation>
    <scope>NUCLEOTIDE SEQUENCE [LARGE SCALE GENOMIC DNA]</scope>
    <source>
        <strain evidence="13">CECT 7184</strain>
    </source>
</reference>
<sequence length="553" mass="62359">MLINLSIKNYALIAYSSIAFSDQFSIITGETGAGKSILLDALGLVLGKRADLSVLRDKDGKCIIEAQFQIGNYTLQPFFETNDIDYEEQTIVRREILPSGKSRAFVNDSPVNLNVLQALGDKLLDIHSQHQTQELTNEVYQIEIIDAIAQTRPLISEYQYQLQAYKKAKKQLNTLENQQAALLKEQDYNTFLLEELISAELKSGEQEELESEFEKLNNVEFVNEHLEKAIAVLNDEQYGVLHLLREIKSSLLKVAPIASDYQELTDRLMSVEIELNDIKHEAELANERLIKDPYQLELINSKLQNIYNLQKKHQVQTVEALLDIQNELNAKVFQAEGISEEITALQHQISEAEISLRNLGKQIHESRLKIIPALTEEIKAIISPLGMPNAHFQFDLKLSDTFLSNGMDEIELLFSANKGMMLGSMKKTASGGEMSRIMLAIKAILANYLHLPTIIFDEIDTGVSGDVADKMGNIMKQMGHKMQVFAITHLPQVAAKGNQHYKVRKDNDMEQTVSEIKQLTKEERILEIAQMLSGKNITDSAINHAKELLAEVQ</sequence>
<dbReference type="Proteomes" id="UP001242368">
    <property type="component" value="Unassembled WGS sequence"/>
</dbReference>
<evidence type="ECO:0000256" key="9">
    <source>
        <dbReference type="PIRNR" id="PIRNR003128"/>
    </source>
</evidence>
<evidence type="ECO:0000256" key="5">
    <source>
        <dbReference type="ARBA" id="ARBA00022763"/>
    </source>
</evidence>
<dbReference type="PANTHER" id="PTHR11059">
    <property type="entry name" value="DNA REPAIR PROTEIN RECN"/>
    <property type="match status" value="1"/>
</dbReference>
<dbReference type="EMBL" id="JAUFQU010000001">
    <property type="protein sequence ID" value="MDN3706503.1"/>
    <property type="molecule type" value="Genomic_DNA"/>
</dbReference>
<keyword evidence="5 9" id="KW-0227">DNA damage</keyword>
<evidence type="ECO:0000313" key="12">
    <source>
        <dbReference type="EMBL" id="MDN3706503.1"/>
    </source>
</evidence>
<proteinExistence type="inferred from homology"/>
<keyword evidence="6" id="KW-0067">ATP-binding</keyword>
<evidence type="ECO:0000256" key="8">
    <source>
        <dbReference type="ARBA" id="ARBA00033408"/>
    </source>
</evidence>
<keyword evidence="10" id="KW-0175">Coiled coil</keyword>
<gene>
    <name evidence="12" type="primary">recN</name>
    <name evidence="12" type="ORF">QW060_05095</name>
</gene>
<protein>
    <recommendedName>
        <fullName evidence="3 9">DNA repair protein RecN</fullName>
    </recommendedName>
    <alternativeName>
        <fullName evidence="8 9">Recombination protein N</fullName>
    </alternativeName>
</protein>
<comment type="caution">
    <text evidence="12">The sequence shown here is derived from an EMBL/GenBank/DDBJ whole genome shotgun (WGS) entry which is preliminary data.</text>
</comment>
<evidence type="ECO:0000256" key="4">
    <source>
        <dbReference type="ARBA" id="ARBA00022741"/>
    </source>
</evidence>
<comment type="similarity">
    <text evidence="2 9">Belongs to the RecN family.</text>
</comment>
<evidence type="ECO:0000256" key="2">
    <source>
        <dbReference type="ARBA" id="ARBA00009441"/>
    </source>
</evidence>
<dbReference type="Gene3D" id="3.40.50.300">
    <property type="entry name" value="P-loop containing nucleotide triphosphate hydrolases"/>
    <property type="match status" value="2"/>
</dbReference>
<evidence type="ECO:0000256" key="10">
    <source>
        <dbReference type="SAM" id="Coils"/>
    </source>
</evidence>
<feature type="coiled-coil region" evidence="10">
    <location>
        <begin position="335"/>
        <end position="362"/>
    </location>
</feature>
<dbReference type="InterPro" id="IPR003395">
    <property type="entry name" value="RecF/RecN/SMC_N"/>
</dbReference>
<feature type="coiled-coil region" evidence="10">
    <location>
        <begin position="155"/>
        <end position="236"/>
    </location>
</feature>
<organism evidence="12 13">
    <name type="scientific">Paenimyroides ceti</name>
    <dbReference type="NCBI Taxonomy" id="395087"/>
    <lineage>
        <taxon>Bacteria</taxon>
        <taxon>Pseudomonadati</taxon>
        <taxon>Bacteroidota</taxon>
        <taxon>Flavobacteriia</taxon>
        <taxon>Flavobacteriales</taxon>
        <taxon>Flavobacteriaceae</taxon>
        <taxon>Paenimyroides</taxon>
    </lineage>
</organism>
<name>A0ABT8CPT3_9FLAO</name>
<evidence type="ECO:0000259" key="11">
    <source>
        <dbReference type="Pfam" id="PF02463"/>
    </source>
</evidence>
<evidence type="ECO:0000256" key="7">
    <source>
        <dbReference type="ARBA" id="ARBA00023204"/>
    </source>
</evidence>
<dbReference type="CDD" id="cd03241">
    <property type="entry name" value="ABC_RecN"/>
    <property type="match status" value="2"/>
</dbReference>